<evidence type="ECO:0000313" key="2">
    <source>
        <dbReference type="EMBL" id="SVC86691.1"/>
    </source>
</evidence>
<reference evidence="2" key="1">
    <citation type="submission" date="2018-05" db="EMBL/GenBank/DDBJ databases">
        <authorList>
            <person name="Lanie J.A."/>
            <person name="Ng W.-L."/>
            <person name="Kazmierczak K.M."/>
            <person name="Andrzejewski T.M."/>
            <person name="Davidsen T.M."/>
            <person name="Wayne K.J."/>
            <person name="Tettelin H."/>
            <person name="Glass J.I."/>
            <person name="Rusch D."/>
            <person name="Podicherti R."/>
            <person name="Tsui H.-C.T."/>
            <person name="Winkler M.E."/>
        </authorList>
    </citation>
    <scope>NUCLEOTIDE SEQUENCE</scope>
</reference>
<name>A0A382QQT0_9ZZZZ</name>
<feature type="non-terminal residue" evidence="2">
    <location>
        <position position="1"/>
    </location>
</feature>
<evidence type="ECO:0000256" key="1">
    <source>
        <dbReference type="SAM" id="Phobius"/>
    </source>
</evidence>
<feature type="transmembrane region" description="Helical" evidence="1">
    <location>
        <begin position="20"/>
        <end position="43"/>
    </location>
</feature>
<protein>
    <submittedName>
        <fullName evidence="2">Uncharacterized protein</fullName>
    </submittedName>
</protein>
<organism evidence="2">
    <name type="scientific">marine metagenome</name>
    <dbReference type="NCBI Taxonomy" id="408172"/>
    <lineage>
        <taxon>unclassified sequences</taxon>
        <taxon>metagenomes</taxon>
        <taxon>ecological metagenomes</taxon>
    </lineage>
</organism>
<feature type="transmembrane region" description="Helical" evidence="1">
    <location>
        <begin position="55"/>
        <end position="71"/>
    </location>
</feature>
<gene>
    <name evidence="2" type="ORF">METZ01_LOCUS339545</name>
</gene>
<proteinExistence type="predicted"/>
<dbReference type="EMBL" id="UINC01115564">
    <property type="protein sequence ID" value="SVC86691.1"/>
    <property type="molecule type" value="Genomic_DNA"/>
</dbReference>
<keyword evidence="1" id="KW-0472">Membrane</keyword>
<feature type="transmembrane region" description="Helical" evidence="1">
    <location>
        <begin position="83"/>
        <end position="99"/>
    </location>
</feature>
<keyword evidence="1" id="KW-1133">Transmembrane helix</keyword>
<keyword evidence="1" id="KW-0812">Transmembrane</keyword>
<sequence>KTPLTLPLVAGKLHSFMTVGFPLVLNSLLFTFFLLGFSFLIPFRGAVVHLLTQDGIMFIYIYLAVLFVIFLNWKSVRNEGHRVFIYPVIVLISLVTFITQNDHNRQLLHPWTATSQFPTGFMIEDIPNTYISMRTAVTQYRNNTHDQASLNYLKERWEQFIVDLKDKGKTDPSNFPLISSANNFGLDSNSLEYYEKVSPLMDEFYLGSLTPKYFKGYFHADVSPHHSIAPLVADYYGASQYYLPDDYSLYFYGENQSGGSYPYIRPTGKNADINSYPVGTVMSFSHFFPSISIYFHLAYIYNKPVPDISVEKWQFPTTSVQDYPIPTRTI</sequence>
<accession>A0A382QQT0</accession>
<dbReference type="AlphaFoldDB" id="A0A382QQT0"/>
<feature type="non-terminal residue" evidence="2">
    <location>
        <position position="330"/>
    </location>
</feature>